<protein>
    <recommendedName>
        <fullName evidence="4">Beta/gamma crystallin 'Greek key' domain-containing protein</fullName>
    </recommendedName>
</protein>
<dbReference type="PROSITE" id="PS50915">
    <property type="entry name" value="CRYSTALLIN_BETA_GAMMA"/>
    <property type="match status" value="1"/>
</dbReference>
<evidence type="ECO:0000256" key="3">
    <source>
        <dbReference type="SAM" id="MobiDB-lite"/>
    </source>
</evidence>
<evidence type="ECO:0000256" key="2">
    <source>
        <dbReference type="ARBA" id="ARBA00022737"/>
    </source>
</evidence>
<dbReference type="AlphaFoldDB" id="A0A0N8PRM8"/>
<feature type="compositionally biased region" description="Low complexity" evidence="3">
    <location>
        <begin position="297"/>
        <end position="320"/>
    </location>
</feature>
<gene>
    <name evidence="5" type="ORF">SE17_27370</name>
</gene>
<evidence type="ECO:0000256" key="1">
    <source>
        <dbReference type="ARBA" id="ARBA00009646"/>
    </source>
</evidence>
<dbReference type="Proteomes" id="UP000050509">
    <property type="component" value="Unassembled WGS sequence"/>
</dbReference>
<comment type="caution">
    <text evidence="5">The sequence shown here is derived from an EMBL/GenBank/DDBJ whole genome shotgun (WGS) entry which is preliminary data.</text>
</comment>
<feature type="domain" description="Beta/gamma crystallin 'Greek key'" evidence="4">
    <location>
        <begin position="339"/>
        <end position="382"/>
    </location>
</feature>
<name>A0A0N8PRM8_9CHLR</name>
<dbReference type="PATRIC" id="fig|186479.3.peg.1783"/>
<sequence>QIQDPSGAPITGDARKVTIALVPAAGGPQAKLYGAATQQSRNGVATFRDLGVRLAGAGYRLRASADGMPDALSQPFDVVAGPAAKMVFTDQPGATSVRYTEAKTITVEVHDQYDNLVKDYDGDISGSFFYVGNISIDCKSAMGGAVGVLPPTKSTNGQLSLYIDSSKGYSLNASGLPNLDRTFYIHGPAAKLGLHIFEQTSMVLVYIEDSAGFSVFNYTNDINVTIKSATSNPILEKKLIQTNVVDDSSLCFSIPADLPKGTYTITAASGALPATTAQYVEEGVVTPTFTPTPPTQIPTISQTAAPTDTPTSSPTTVPSDTPTPTPSPTETPTPTFNPNVVTIYNQPNFTGASAALASGIYDAASGQIPLGNDAIHSVHIPAGWTVVLYQNWYFGGNSAIYTSDVADTSGISGVCVVGPNENVQSCPNMQPTATQAAAIPTDSTATTSN</sequence>
<evidence type="ECO:0000313" key="6">
    <source>
        <dbReference type="Proteomes" id="UP000050509"/>
    </source>
</evidence>
<keyword evidence="2" id="KW-0677">Repeat</keyword>
<organism evidence="5 6">
    <name type="scientific">Kouleothrix aurantiaca</name>
    <dbReference type="NCBI Taxonomy" id="186479"/>
    <lineage>
        <taxon>Bacteria</taxon>
        <taxon>Bacillati</taxon>
        <taxon>Chloroflexota</taxon>
        <taxon>Chloroflexia</taxon>
        <taxon>Chloroflexales</taxon>
        <taxon>Roseiflexineae</taxon>
        <taxon>Roseiflexaceae</taxon>
        <taxon>Kouleothrix</taxon>
    </lineage>
</organism>
<comment type="similarity">
    <text evidence="1">Belongs to the beta/gamma-crystallin family.</text>
</comment>
<dbReference type="EMBL" id="LJCR01001435">
    <property type="protein sequence ID" value="KPV50365.1"/>
    <property type="molecule type" value="Genomic_DNA"/>
</dbReference>
<evidence type="ECO:0000313" key="5">
    <source>
        <dbReference type="EMBL" id="KPV50365.1"/>
    </source>
</evidence>
<evidence type="ECO:0000259" key="4">
    <source>
        <dbReference type="PROSITE" id="PS50915"/>
    </source>
</evidence>
<proteinExistence type="inferred from homology"/>
<feature type="compositionally biased region" description="Pro residues" evidence="3">
    <location>
        <begin position="321"/>
        <end position="331"/>
    </location>
</feature>
<dbReference type="InterPro" id="IPR001064">
    <property type="entry name" value="Beta/gamma_crystallin"/>
</dbReference>
<dbReference type="Gene3D" id="2.60.20.10">
    <property type="entry name" value="Crystallins"/>
    <property type="match status" value="1"/>
</dbReference>
<dbReference type="InterPro" id="IPR011024">
    <property type="entry name" value="G_crystallin-like"/>
</dbReference>
<feature type="region of interest" description="Disordered" evidence="3">
    <location>
        <begin position="290"/>
        <end position="335"/>
    </location>
</feature>
<keyword evidence="6" id="KW-1185">Reference proteome</keyword>
<feature type="non-terminal residue" evidence="5">
    <location>
        <position position="1"/>
    </location>
</feature>
<accession>A0A0N8PRM8</accession>
<reference evidence="5 6" key="1">
    <citation type="submission" date="2015-09" db="EMBL/GenBank/DDBJ databases">
        <title>Draft genome sequence of Kouleothrix aurantiaca JCM 19913.</title>
        <authorList>
            <person name="Hemp J."/>
        </authorList>
    </citation>
    <scope>NUCLEOTIDE SEQUENCE [LARGE SCALE GENOMIC DNA]</scope>
    <source>
        <strain evidence="5 6">COM-B</strain>
    </source>
</reference>
<dbReference type="SUPFAM" id="SSF49695">
    <property type="entry name" value="gamma-Crystallin-like"/>
    <property type="match status" value="1"/>
</dbReference>